<organism evidence="1 2">
    <name type="scientific">Aspergillus chevalieri</name>
    <name type="common">Eurotium chevalieri</name>
    <dbReference type="NCBI Taxonomy" id="182096"/>
    <lineage>
        <taxon>Eukaryota</taxon>
        <taxon>Fungi</taxon>
        <taxon>Dikarya</taxon>
        <taxon>Ascomycota</taxon>
        <taxon>Pezizomycotina</taxon>
        <taxon>Eurotiomycetes</taxon>
        <taxon>Eurotiomycetidae</taxon>
        <taxon>Eurotiales</taxon>
        <taxon>Aspergillaceae</taxon>
        <taxon>Aspergillus</taxon>
        <taxon>Aspergillus subgen. Aspergillus</taxon>
    </lineage>
</organism>
<dbReference type="EMBL" id="AP024416">
    <property type="protein sequence ID" value="BCR84471.1"/>
    <property type="molecule type" value="Genomic_DNA"/>
</dbReference>
<dbReference type="AlphaFoldDB" id="A0A7R7ZKN0"/>
<name>A0A7R7ZKN0_ASPCH</name>
<gene>
    <name evidence="1" type="ORF">ACHE_11873A</name>
</gene>
<reference evidence="1" key="2">
    <citation type="submission" date="2021-02" db="EMBL/GenBank/DDBJ databases">
        <title>Aspergillus chevalieri M1 genome sequence.</title>
        <authorList>
            <person name="Kadooka C."/>
            <person name="Mori K."/>
            <person name="Futagami T."/>
        </authorList>
    </citation>
    <scope>NUCLEOTIDE SEQUENCE</scope>
    <source>
        <strain evidence="1">M1</strain>
    </source>
</reference>
<dbReference type="Proteomes" id="UP000637239">
    <property type="component" value="Chromosome 1"/>
</dbReference>
<dbReference type="RefSeq" id="XP_043132993.1">
    <property type="nucleotide sequence ID" value="XM_043276490.1"/>
</dbReference>
<dbReference type="GeneID" id="66978830"/>
<evidence type="ECO:0000313" key="2">
    <source>
        <dbReference type="Proteomes" id="UP000637239"/>
    </source>
</evidence>
<protein>
    <submittedName>
        <fullName evidence="1">Uncharacterized protein</fullName>
    </submittedName>
</protein>
<keyword evidence="2" id="KW-1185">Reference proteome</keyword>
<evidence type="ECO:0000313" key="1">
    <source>
        <dbReference type="EMBL" id="BCR84471.1"/>
    </source>
</evidence>
<reference evidence="1" key="1">
    <citation type="submission" date="2021-01" db="EMBL/GenBank/DDBJ databases">
        <authorList>
            <consortium name="Aspergillus chevalieri M1 genome sequencing consortium"/>
            <person name="Kazuki M."/>
            <person name="Futagami T."/>
        </authorList>
    </citation>
    <scope>NUCLEOTIDE SEQUENCE</scope>
    <source>
        <strain evidence="1">M1</strain>
    </source>
</reference>
<proteinExistence type="predicted"/>
<dbReference type="KEGG" id="ache:ACHE_11873A"/>
<sequence>MQIHQPHPELPLHIHLRSSQLNQQRLYHGYPNFARTEYALGRKLLDSLIYTSILYWPPVRLDHPDEMEIWIMFSVDYLLKAIVMWRTGWTGKAPGKCQHKRFSLS</sequence>
<accession>A0A7R7ZKN0</accession>